<keyword evidence="2" id="KW-1185">Reference proteome</keyword>
<evidence type="ECO:0000313" key="2">
    <source>
        <dbReference type="Proteomes" id="UP001159427"/>
    </source>
</evidence>
<feature type="non-terminal residue" evidence="1">
    <location>
        <position position="1"/>
    </location>
</feature>
<comment type="caution">
    <text evidence="1">The sequence shown here is derived from an EMBL/GenBank/DDBJ whole genome shotgun (WGS) entry which is preliminary data.</text>
</comment>
<organism evidence="1 2">
    <name type="scientific">Porites evermanni</name>
    <dbReference type="NCBI Taxonomy" id="104178"/>
    <lineage>
        <taxon>Eukaryota</taxon>
        <taxon>Metazoa</taxon>
        <taxon>Cnidaria</taxon>
        <taxon>Anthozoa</taxon>
        <taxon>Hexacorallia</taxon>
        <taxon>Scleractinia</taxon>
        <taxon>Fungiina</taxon>
        <taxon>Poritidae</taxon>
        <taxon>Porites</taxon>
    </lineage>
</organism>
<dbReference type="EMBL" id="CALNXI010001303">
    <property type="protein sequence ID" value="CAH3164027.1"/>
    <property type="molecule type" value="Genomic_DNA"/>
</dbReference>
<name>A0ABN8QGG4_9CNID</name>
<dbReference type="Proteomes" id="UP001159427">
    <property type="component" value="Unassembled WGS sequence"/>
</dbReference>
<accession>A0ABN8QGG4</accession>
<sequence>SDSSNDGFNAKVLILEETLIGYVHNLSHPRRNRGNTMNYCTFVLQTSAQETQEALLYSTHKRPLLLESQNNHTPVKLKHFTYTEDRDKIIVNDMTNIAIPQQCEYSFQYDESTLLQSELITILDILNTRREWDVVTVRGKILNVKDQRQVGSPRKRLKLMEAVLGDVSAT</sequence>
<gene>
    <name evidence="1" type="ORF">PEVE_00004848</name>
</gene>
<reference evidence="1 2" key="1">
    <citation type="submission" date="2022-05" db="EMBL/GenBank/DDBJ databases">
        <authorList>
            <consortium name="Genoscope - CEA"/>
            <person name="William W."/>
        </authorList>
    </citation>
    <scope>NUCLEOTIDE SEQUENCE [LARGE SCALE GENOMIC DNA]</scope>
</reference>
<feature type="non-terminal residue" evidence="1">
    <location>
        <position position="170"/>
    </location>
</feature>
<proteinExistence type="predicted"/>
<evidence type="ECO:0000313" key="1">
    <source>
        <dbReference type="EMBL" id="CAH3164027.1"/>
    </source>
</evidence>
<protein>
    <submittedName>
        <fullName evidence="1">Uncharacterized protein</fullName>
    </submittedName>
</protein>